<feature type="domain" description="EAL" evidence="1">
    <location>
        <begin position="298"/>
        <end position="538"/>
    </location>
</feature>
<proteinExistence type="predicted"/>
<sequence>MADGGDCLQTGLGGRQAPDRERFLTFALTAADMLLEVSPEGRIEFAAGAFQSRLGEPPEAWLGRAVERVVGLPDRAAFDGAFSTLLARDRLPPTSFRLSDASGTPISVAGLRMPAAQGAAQGAARGGTGRFCLTISSLPRQPLRACPVLAGGDAVRDAALRRADGATDVLSLIEVAGPDGRPPGSGAMGALVDGALSAMLRIDSVAGELAAGRYGVVSRGPLADLAGLGAQIRDAARGAGLEATVETRSVPLLADGLTPVQRTRALRYALDAFARGGQRAMEDAGFDGAGLPGFVSRACSRAEALRRAIAGRRFALAFQPIVSMGDRAVEHYEALLRPDPEVGSEFGPPGDFVALAELMGLSEELDWAVIEAASAAVRRNRGARVAANLSGLSLQSPAFRGRLLDHLDREPALASRLMAEVTETAEIEDEEEAARTVSALRERGMTLCIDDFGAGAAAFRYLRAFRVDMVKIDGGYLRNAMRSEQDRGILASMVGLIRTVGARSVSERIETEDEAGLMSSLGVDLGQGWLFGRPGALP</sequence>
<dbReference type="EMBL" id="CADCTG010000113">
    <property type="protein sequence ID" value="CAA9231198.1"/>
    <property type="molecule type" value="Genomic_DNA"/>
</dbReference>
<dbReference type="SUPFAM" id="SSF141868">
    <property type="entry name" value="EAL domain-like"/>
    <property type="match status" value="1"/>
</dbReference>
<gene>
    <name evidence="2" type="ORF">AVDCRST_MAG08-1109</name>
</gene>
<evidence type="ECO:0000259" key="1">
    <source>
        <dbReference type="PROSITE" id="PS50883"/>
    </source>
</evidence>
<dbReference type="CDD" id="cd01948">
    <property type="entry name" value="EAL"/>
    <property type="match status" value="1"/>
</dbReference>
<protein>
    <submittedName>
        <fullName evidence="2">Diguanylate cyclase/phosphodiesterase (GGDEF &amp; EAL domains) with PAS/PAC sensor(S)</fullName>
    </submittedName>
</protein>
<reference evidence="2" key="1">
    <citation type="submission" date="2020-02" db="EMBL/GenBank/DDBJ databases">
        <authorList>
            <person name="Meier V. D."/>
        </authorList>
    </citation>
    <scope>NUCLEOTIDE SEQUENCE</scope>
    <source>
        <strain evidence="2">AVDCRST_MAG08</strain>
    </source>
</reference>
<dbReference type="SUPFAM" id="SSF55785">
    <property type="entry name" value="PYP-like sensor domain (PAS domain)"/>
    <property type="match status" value="1"/>
</dbReference>
<dbReference type="InterPro" id="IPR035919">
    <property type="entry name" value="EAL_sf"/>
</dbReference>
<dbReference type="SMART" id="SM00052">
    <property type="entry name" value="EAL"/>
    <property type="match status" value="1"/>
</dbReference>
<dbReference type="InterPro" id="IPR035965">
    <property type="entry name" value="PAS-like_dom_sf"/>
</dbReference>
<dbReference type="InterPro" id="IPR050706">
    <property type="entry name" value="Cyclic-di-GMP_PDE-like"/>
</dbReference>
<name>A0A6J4HQA4_9PROT</name>
<dbReference type="Pfam" id="PF00563">
    <property type="entry name" value="EAL"/>
    <property type="match status" value="1"/>
</dbReference>
<dbReference type="GO" id="GO:0071111">
    <property type="term" value="F:cyclic-guanylate-specific phosphodiesterase activity"/>
    <property type="evidence" value="ECO:0007669"/>
    <property type="project" value="InterPro"/>
</dbReference>
<dbReference type="PANTHER" id="PTHR33121">
    <property type="entry name" value="CYCLIC DI-GMP PHOSPHODIESTERASE PDEF"/>
    <property type="match status" value="1"/>
</dbReference>
<accession>A0A6J4HQA4</accession>
<dbReference type="InterPro" id="IPR001633">
    <property type="entry name" value="EAL_dom"/>
</dbReference>
<dbReference type="InterPro" id="IPR000014">
    <property type="entry name" value="PAS"/>
</dbReference>
<dbReference type="AlphaFoldDB" id="A0A6J4HQA4"/>
<evidence type="ECO:0000313" key="2">
    <source>
        <dbReference type="EMBL" id="CAA9231198.1"/>
    </source>
</evidence>
<dbReference type="PROSITE" id="PS50883">
    <property type="entry name" value="EAL"/>
    <property type="match status" value="1"/>
</dbReference>
<dbReference type="CDD" id="cd00130">
    <property type="entry name" value="PAS"/>
    <property type="match status" value="1"/>
</dbReference>
<dbReference type="Gene3D" id="3.20.20.450">
    <property type="entry name" value="EAL domain"/>
    <property type="match status" value="1"/>
</dbReference>
<dbReference type="PANTHER" id="PTHR33121:SF79">
    <property type="entry name" value="CYCLIC DI-GMP PHOSPHODIESTERASE PDED-RELATED"/>
    <property type="match status" value="1"/>
</dbReference>
<organism evidence="2">
    <name type="scientific">uncultured Acetobacteraceae bacterium</name>
    <dbReference type="NCBI Taxonomy" id="169975"/>
    <lineage>
        <taxon>Bacteria</taxon>
        <taxon>Pseudomonadati</taxon>
        <taxon>Pseudomonadota</taxon>
        <taxon>Alphaproteobacteria</taxon>
        <taxon>Acetobacterales</taxon>
        <taxon>Acetobacteraceae</taxon>
        <taxon>environmental samples</taxon>
    </lineage>
</organism>
<dbReference type="Gene3D" id="3.30.450.20">
    <property type="entry name" value="PAS domain"/>
    <property type="match status" value="1"/>
</dbReference>